<reference evidence="2" key="1">
    <citation type="submission" date="2020-04" db="EMBL/GenBank/DDBJ databases">
        <authorList>
            <person name="Alioto T."/>
            <person name="Alioto T."/>
            <person name="Gomez Garrido J."/>
        </authorList>
    </citation>
    <scope>NUCLEOTIDE SEQUENCE</scope>
    <source>
        <strain evidence="2">A484AB</strain>
    </source>
</reference>
<feature type="compositionally biased region" description="Polar residues" evidence="1">
    <location>
        <begin position="11"/>
        <end position="20"/>
    </location>
</feature>
<accession>A0A7D9KK29</accession>
<sequence length="217" mass="23673">TDGTFRRRTSVRSGSFSKIMTSFPAHGGPPRTVENAERTNVRHAVRTQDLTRTISDSGAIRHKGPLHSASLPEIGLTRVNKVSDSDSLVWRKCSSTVDGFQRRGSLSPTVERTTQMGSGAREKTQSSKDSSHGSFPQGARSCDNSLTLSMDSSPYPFRRPLSNSFGAVHSRSENHKGSNGRKVEGVADVGLSGEELARKLFHLDGFNRNEVAPMLFK</sequence>
<feature type="compositionally biased region" description="Basic and acidic residues" evidence="1">
    <location>
        <begin position="120"/>
        <end position="131"/>
    </location>
</feature>
<comment type="caution">
    <text evidence="2">The sequence shown here is derived from an EMBL/GenBank/DDBJ whole genome shotgun (WGS) entry which is preliminary data.</text>
</comment>
<dbReference type="Proteomes" id="UP001152795">
    <property type="component" value="Unassembled WGS sequence"/>
</dbReference>
<dbReference type="AlphaFoldDB" id="A0A7D9KK29"/>
<feature type="compositionally biased region" description="Polar residues" evidence="1">
    <location>
        <begin position="99"/>
        <end position="117"/>
    </location>
</feature>
<evidence type="ECO:0000313" key="2">
    <source>
        <dbReference type="EMBL" id="CAB4045546.1"/>
    </source>
</evidence>
<feature type="region of interest" description="Disordered" evidence="1">
    <location>
        <begin position="1"/>
        <end position="35"/>
    </location>
</feature>
<feature type="non-terminal residue" evidence="2">
    <location>
        <position position="1"/>
    </location>
</feature>
<protein>
    <submittedName>
        <fullName evidence="2">Uncharacterized protein</fullName>
    </submittedName>
</protein>
<dbReference type="EMBL" id="CACRXK020040186">
    <property type="protein sequence ID" value="CAB4045546.1"/>
    <property type="molecule type" value="Genomic_DNA"/>
</dbReference>
<proteinExistence type="predicted"/>
<keyword evidence="3" id="KW-1185">Reference proteome</keyword>
<gene>
    <name evidence="2" type="ORF">PACLA_8A056632</name>
</gene>
<feature type="region of interest" description="Disordered" evidence="1">
    <location>
        <begin position="99"/>
        <end position="147"/>
    </location>
</feature>
<feature type="non-terminal residue" evidence="2">
    <location>
        <position position="217"/>
    </location>
</feature>
<name>A0A7D9KK29_PARCT</name>
<organism evidence="2 3">
    <name type="scientific">Paramuricea clavata</name>
    <name type="common">Red gorgonian</name>
    <name type="synonym">Violescent sea-whip</name>
    <dbReference type="NCBI Taxonomy" id="317549"/>
    <lineage>
        <taxon>Eukaryota</taxon>
        <taxon>Metazoa</taxon>
        <taxon>Cnidaria</taxon>
        <taxon>Anthozoa</taxon>
        <taxon>Octocorallia</taxon>
        <taxon>Malacalcyonacea</taxon>
        <taxon>Plexauridae</taxon>
        <taxon>Paramuricea</taxon>
    </lineage>
</organism>
<feature type="compositionally biased region" description="Basic residues" evidence="1">
    <location>
        <begin position="1"/>
        <end position="10"/>
    </location>
</feature>
<evidence type="ECO:0000256" key="1">
    <source>
        <dbReference type="SAM" id="MobiDB-lite"/>
    </source>
</evidence>
<evidence type="ECO:0000313" key="3">
    <source>
        <dbReference type="Proteomes" id="UP001152795"/>
    </source>
</evidence>